<keyword evidence="1" id="KW-0472">Membrane</keyword>
<comment type="caution">
    <text evidence="2">The sequence shown here is derived from an EMBL/GenBank/DDBJ whole genome shotgun (WGS) entry which is preliminary data.</text>
</comment>
<feature type="transmembrane region" description="Helical" evidence="1">
    <location>
        <begin position="41"/>
        <end position="61"/>
    </location>
</feature>
<evidence type="ECO:0000313" key="3">
    <source>
        <dbReference type="Proteomes" id="UP000245119"/>
    </source>
</evidence>
<keyword evidence="1" id="KW-1133">Transmembrane helix</keyword>
<organism evidence="2 3">
    <name type="scientific">Pomacea canaliculata</name>
    <name type="common">Golden apple snail</name>
    <dbReference type="NCBI Taxonomy" id="400727"/>
    <lineage>
        <taxon>Eukaryota</taxon>
        <taxon>Metazoa</taxon>
        <taxon>Spiralia</taxon>
        <taxon>Lophotrochozoa</taxon>
        <taxon>Mollusca</taxon>
        <taxon>Gastropoda</taxon>
        <taxon>Caenogastropoda</taxon>
        <taxon>Architaenioglossa</taxon>
        <taxon>Ampullarioidea</taxon>
        <taxon>Ampullariidae</taxon>
        <taxon>Pomacea</taxon>
    </lineage>
</organism>
<accession>A0A2T7PJ61</accession>
<reference evidence="2 3" key="1">
    <citation type="submission" date="2018-04" db="EMBL/GenBank/DDBJ databases">
        <title>The genome of golden apple snail Pomacea canaliculata provides insight into stress tolerance and invasive adaptation.</title>
        <authorList>
            <person name="Liu C."/>
            <person name="Liu B."/>
            <person name="Ren Y."/>
            <person name="Zhang Y."/>
            <person name="Wang H."/>
            <person name="Li S."/>
            <person name="Jiang F."/>
            <person name="Yin L."/>
            <person name="Zhang G."/>
            <person name="Qian W."/>
            <person name="Fan W."/>
        </authorList>
    </citation>
    <scope>NUCLEOTIDE SEQUENCE [LARGE SCALE GENOMIC DNA]</scope>
    <source>
        <strain evidence="2">SZHN2017</strain>
        <tissue evidence="2">Muscle</tissue>
    </source>
</reference>
<name>A0A2T7PJ61_POMCA</name>
<keyword evidence="3" id="KW-1185">Reference proteome</keyword>
<sequence length="82" mass="9452">MFVLTVTAIVTYVPYAVMSSLADDVLGYCLKMKGWKMNSCMIALLFANVNSIVNTFIYSFCNPTFRVKCRQFFLSVRQRFKV</sequence>
<evidence type="ECO:0000256" key="1">
    <source>
        <dbReference type="SAM" id="Phobius"/>
    </source>
</evidence>
<dbReference type="Proteomes" id="UP000245119">
    <property type="component" value="Linkage Group LG3"/>
</dbReference>
<dbReference type="Gene3D" id="1.20.1070.10">
    <property type="entry name" value="Rhodopsin 7-helix transmembrane proteins"/>
    <property type="match status" value="1"/>
</dbReference>
<evidence type="ECO:0008006" key="4">
    <source>
        <dbReference type="Google" id="ProtNLM"/>
    </source>
</evidence>
<protein>
    <recommendedName>
        <fullName evidence="4">G-protein coupled receptors family 1 profile domain-containing protein</fullName>
    </recommendedName>
</protein>
<evidence type="ECO:0000313" key="2">
    <source>
        <dbReference type="EMBL" id="PVD33454.1"/>
    </source>
</evidence>
<proteinExistence type="predicted"/>
<dbReference type="AlphaFoldDB" id="A0A2T7PJ61"/>
<dbReference type="EMBL" id="PZQS01000003">
    <property type="protein sequence ID" value="PVD33454.1"/>
    <property type="molecule type" value="Genomic_DNA"/>
</dbReference>
<gene>
    <name evidence="2" type="ORF">C0Q70_04710</name>
</gene>
<dbReference type="SUPFAM" id="SSF81321">
    <property type="entry name" value="Family A G protein-coupled receptor-like"/>
    <property type="match status" value="1"/>
</dbReference>
<keyword evidence="1" id="KW-0812">Transmembrane</keyword>